<dbReference type="HOGENOM" id="CLU_733506_0_0_9"/>
<keyword evidence="1" id="KW-0472">Membrane</keyword>
<reference evidence="4" key="1">
    <citation type="submission" date="2007-10" db="EMBL/GenBank/DDBJ databases">
        <title>Complete genome of Alkaliphilus oremlandii OhILAs.</title>
        <authorList>
            <person name="Copeland A."/>
            <person name="Lucas S."/>
            <person name="Lapidus A."/>
            <person name="Barry K."/>
            <person name="Detter J.C."/>
            <person name="Glavina del Rio T."/>
            <person name="Hammon N."/>
            <person name="Israni S."/>
            <person name="Dalin E."/>
            <person name="Tice H."/>
            <person name="Pitluck S."/>
            <person name="Chain P."/>
            <person name="Malfatti S."/>
            <person name="Shin M."/>
            <person name="Vergez L."/>
            <person name="Schmutz J."/>
            <person name="Larimer F."/>
            <person name="Land M."/>
            <person name="Hauser L."/>
            <person name="Kyrpides N."/>
            <person name="Mikhailova N."/>
            <person name="Stolz J.F."/>
            <person name="Dawson A."/>
            <person name="Fisher E."/>
            <person name="Crable B."/>
            <person name="Perera E."/>
            <person name="Lisak J."/>
            <person name="Ranganathan M."/>
            <person name="Basu P."/>
            <person name="Richardson P."/>
        </authorList>
    </citation>
    <scope>NUCLEOTIDE SEQUENCE [LARGE SCALE GENOMIC DNA]</scope>
    <source>
        <strain evidence="4">OhILAs</strain>
    </source>
</reference>
<dbReference type="Pfam" id="PF00578">
    <property type="entry name" value="AhpC-TSA"/>
    <property type="match status" value="1"/>
</dbReference>
<dbReference type="InterPro" id="IPR036249">
    <property type="entry name" value="Thioredoxin-like_sf"/>
</dbReference>
<evidence type="ECO:0000256" key="1">
    <source>
        <dbReference type="SAM" id="Phobius"/>
    </source>
</evidence>
<dbReference type="PANTHER" id="PTHR42852:SF17">
    <property type="entry name" value="THIOREDOXIN-LIKE PROTEIN HI_1115"/>
    <property type="match status" value="1"/>
</dbReference>
<keyword evidence="4" id="KW-1185">Reference proteome</keyword>
<keyword evidence="1" id="KW-0812">Transmembrane</keyword>
<accession>A8MEL1</accession>
<evidence type="ECO:0000313" key="4">
    <source>
        <dbReference type="Proteomes" id="UP000000269"/>
    </source>
</evidence>
<dbReference type="SUPFAM" id="SSF52833">
    <property type="entry name" value="Thioredoxin-like"/>
    <property type="match status" value="1"/>
</dbReference>
<evidence type="ECO:0000259" key="2">
    <source>
        <dbReference type="PROSITE" id="PS51352"/>
    </source>
</evidence>
<dbReference type="InterPro" id="IPR013766">
    <property type="entry name" value="Thioredoxin_domain"/>
</dbReference>
<proteinExistence type="predicted"/>
<dbReference type="EMBL" id="CP000853">
    <property type="protein sequence ID" value="ABW18340.1"/>
    <property type="molecule type" value="Genomic_DNA"/>
</dbReference>
<name>A8MEL1_ALKOO</name>
<dbReference type="KEGG" id="aoe:Clos_0789"/>
<dbReference type="GO" id="GO:0016491">
    <property type="term" value="F:oxidoreductase activity"/>
    <property type="evidence" value="ECO:0007669"/>
    <property type="project" value="InterPro"/>
</dbReference>
<dbReference type="PROSITE" id="PS51352">
    <property type="entry name" value="THIOREDOXIN_2"/>
    <property type="match status" value="1"/>
</dbReference>
<feature type="domain" description="Thioredoxin" evidence="2">
    <location>
        <begin position="222"/>
        <end position="370"/>
    </location>
</feature>
<dbReference type="OrthoDB" id="9809733at2"/>
<sequence length="374" mass="42539">MKVENLFYKEENRVKKQIIKLGTVLLLIASTMIFILNGCSQKINGTNVNKKYAEKGMVNLIGEPYNYEKGTVDKGIGLGFVLTDKENELMEKEQLGIERNPRLGYTFSYITENGVKMLKEPSILDGKTDMPNITAAFFNYAAIYKIPNDSKDEIGEITMKYLTDTYSNKKAVATLKEHTYYFAWNEDYSSIDDLSEQDKKNIEALISNFDSFVNNFCIFPSSNVEKNMKNFNAKMLNGGNFTQEDFAKYDITMVNIWATWCRGCVEEMPELQAVYEKLPENMNMISICSNAGTEAELAKEILDKKGCKFPTLIPDEKLEESLLDYLDAYPTTVFVDSKGNIIGEEQIGAPSQNKEDVTDAYLNLMNEILERFSK</sequence>
<dbReference type="STRING" id="350688.Clos_0789"/>
<keyword evidence="1" id="KW-1133">Transmembrane helix</keyword>
<dbReference type="InterPro" id="IPR000866">
    <property type="entry name" value="AhpC/TSA"/>
</dbReference>
<evidence type="ECO:0000313" key="3">
    <source>
        <dbReference type="EMBL" id="ABW18340.1"/>
    </source>
</evidence>
<dbReference type="InterPro" id="IPR050553">
    <property type="entry name" value="Thioredoxin_ResA/DsbE_sf"/>
</dbReference>
<dbReference type="Proteomes" id="UP000000269">
    <property type="component" value="Chromosome"/>
</dbReference>
<organism evidence="3 4">
    <name type="scientific">Alkaliphilus oremlandii (strain OhILAs)</name>
    <name type="common">Clostridium oremlandii (strain OhILAs)</name>
    <dbReference type="NCBI Taxonomy" id="350688"/>
    <lineage>
        <taxon>Bacteria</taxon>
        <taxon>Bacillati</taxon>
        <taxon>Bacillota</taxon>
        <taxon>Clostridia</taxon>
        <taxon>Peptostreptococcales</taxon>
        <taxon>Natronincolaceae</taxon>
        <taxon>Alkaliphilus</taxon>
    </lineage>
</organism>
<dbReference type="CDD" id="cd02966">
    <property type="entry name" value="TlpA_like_family"/>
    <property type="match status" value="1"/>
</dbReference>
<protein>
    <submittedName>
        <fullName evidence="3">Alkyl hydroperoxide reductase/ Thiol specific antioxidant/ Mal allergen</fullName>
    </submittedName>
</protein>
<feature type="transmembrane region" description="Helical" evidence="1">
    <location>
        <begin position="21"/>
        <end position="38"/>
    </location>
</feature>
<dbReference type="GO" id="GO:0016209">
    <property type="term" value="F:antioxidant activity"/>
    <property type="evidence" value="ECO:0007669"/>
    <property type="project" value="InterPro"/>
</dbReference>
<dbReference type="PANTHER" id="PTHR42852">
    <property type="entry name" value="THIOL:DISULFIDE INTERCHANGE PROTEIN DSBE"/>
    <property type="match status" value="1"/>
</dbReference>
<dbReference type="AlphaFoldDB" id="A8MEL1"/>
<gene>
    <name evidence="3" type="ordered locus">Clos_0789</name>
</gene>
<dbReference type="eggNOG" id="COG0526">
    <property type="taxonomic scope" value="Bacteria"/>
</dbReference>
<dbReference type="Gene3D" id="3.40.30.10">
    <property type="entry name" value="Glutaredoxin"/>
    <property type="match status" value="1"/>
</dbReference>